<dbReference type="Gene3D" id="1.10.260.40">
    <property type="entry name" value="lambda repressor-like DNA-binding domains"/>
    <property type="match status" value="1"/>
</dbReference>
<proteinExistence type="predicted"/>
<gene>
    <name evidence="2" type="ORF">KGD82_13355</name>
</gene>
<dbReference type="SUPFAM" id="SSF47413">
    <property type="entry name" value="lambda repressor-like DNA-binding domains"/>
    <property type="match status" value="1"/>
</dbReference>
<dbReference type="AlphaFoldDB" id="A0A975LD74"/>
<dbReference type="Proteomes" id="UP000682416">
    <property type="component" value="Chromosome"/>
</dbReference>
<feature type="domain" description="HTH cro/C1-type" evidence="1">
    <location>
        <begin position="22"/>
        <end position="73"/>
    </location>
</feature>
<accession>A0A975LD74</accession>
<dbReference type="KEGG" id="nec:KGD82_13355"/>
<dbReference type="Pfam" id="PF01381">
    <property type="entry name" value="HTH_3"/>
    <property type="match status" value="1"/>
</dbReference>
<name>A0A975LD74_9ACTN</name>
<dbReference type="GO" id="GO:0003677">
    <property type="term" value="F:DNA binding"/>
    <property type="evidence" value="ECO:0007669"/>
    <property type="project" value="InterPro"/>
</dbReference>
<reference evidence="2" key="1">
    <citation type="submission" date="2021-05" db="EMBL/GenBank/DDBJ databases">
        <authorList>
            <person name="Kaiqin L."/>
            <person name="Jian G."/>
        </authorList>
    </citation>
    <scope>NUCLEOTIDE SEQUENCE</scope>
    <source>
        <strain evidence="2">HDS5</strain>
    </source>
</reference>
<dbReference type="InterPro" id="IPR001387">
    <property type="entry name" value="Cro/C1-type_HTH"/>
</dbReference>
<dbReference type="InterPro" id="IPR010982">
    <property type="entry name" value="Lambda_DNA-bd_dom_sf"/>
</dbReference>
<dbReference type="EMBL" id="CP074402">
    <property type="protein sequence ID" value="QVJ03016.1"/>
    <property type="molecule type" value="Genomic_DNA"/>
</dbReference>
<dbReference type="SMART" id="SM00530">
    <property type="entry name" value="HTH_XRE"/>
    <property type="match status" value="1"/>
</dbReference>
<dbReference type="PROSITE" id="PS50943">
    <property type="entry name" value="HTH_CROC1"/>
    <property type="match status" value="1"/>
</dbReference>
<protein>
    <submittedName>
        <fullName evidence="2">Helix-turn-helix transcriptional regulator</fullName>
    </submittedName>
</protein>
<evidence type="ECO:0000313" key="2">
    <source>
        <dbReference type="EMBL" id="QVJ03016.1"/>
    </source>
</evidence>
<organism evidence="2 3">
    <name type="scientific">Nocardiopsis eucommiae</name>
    <dbReference type="NCBI Taxonomy" id="2831970"/>
    <lineage>
        <taxon>Bacteria</taxon>
        <taxon>Bacillati</taxon>
        <taxon>Actinomycetota</taxon>
        <taxon>Actinomycetes</taxon>
        <taxon>Streptosporangiales</taxon>
        <taxon>Nocardiopsidaceae</taxon>
        <taxon>Nocardiopsis</taxon>
    </lineage>
</organism>
<sequence length="85" mass="9177">MATDRRSAKHPLDHQPEAVTWARRQAGFTKTQLAKEIGVSLSLISEIEAGTRNATPANLNLIAAALGCPRVVLERKRDQSEGDAA</sequence>
<keyword evidence="3" id="KW-1185">Reference proteome</keyword>
<evidence type="ECO:0000313" key="3">
    <source>
        <dbReference type="Proteomes" id="UP000682416"/>
    </source>
</evidence>
<dbReference type="CDD" id="cd00093">
    <property type="entry name" value="HTH_XRE"/>
    <property type="match status" value="1"/>
</dbReference>
<evidence type="ECO:0000259" key="1">
    <source>
        <dbReference type="PROSITE" id="PS50943"/>
    </source>
</evidence>